<name>A0AAQ3NIH5_VIGMU</name>
<keyword evidence="1" id="KW-1133">Transmembrane helix</keyword>
<evidence type="ECO:0000256" key="1">
    <source>
        <dbReference type="SAM" id="Phobius"/>
    </source>
</evidence>
<dbReference type="AlphaFoldDB" id="A0AAQ3NIH5"/>
<dbReference type="Proteomes" id="UP001374535">
    <property type="component" value="Chromosome 5"/>
</dbReference>
<organism evidence="2 3">
    <name type="scientific">Vigna mungo</name>
    <name type="common">Black gram</name>
    <name type="synonym">Phaseolus mungo</name>
    <dbReference type="NCBI Taxonomy" id="3915"/>
    <lineage>
        <taxon>Eukaryota</taxon>
        <taxon>Viridiplantae</taxon>
        <taxon>Streptophyta</taxon>
        <taxon>Embryophyta</taxon>
        <taxon>Tracheophyta</taxon>
        <taxon>Spermatophyta</taxon>
        <taxon>Magnoliopsida</taxon>
        <taxon>eudicotyledons</taxon>
        <taxon>Gunneridae</taxon>
        <taxon>Pentapetalae</taxon>
        <taxon>rosids</taxon>
        <taxon>fabids</taxon>
        <taxon>Fabales</taxon>
        <taxon>Fabaceae</taxon>
        <taxon>Papilionoideae</taxon>
        <taxon>50 kb inversion clade</taxon>
        <taxon>NPAAA clade</taxon>
        <taxon>indigoferoid/millettioid clade</taxon>
        <taxon>Phaseoleae</taxon>
        <taxon>Vigna</taxon>
    </lineage>
</organism>
<protein>
    <submittedName>
        <fullName evidence="2">Uncharacterized protein</fullName>
    </submittedName>
</protein>
<gene>
    <name evidence="2" type="ORF">V8G54_014900</name>
</gene>
<feature type="transmembrane region" description="Helical" evidence="1">
    <location>
        <begin position="29"/>
        <end position="47"/>
    </location>
</feature>
<proteinExistence type="predicted"/>
<keyword evidence="1" id="KW-0812">Transmembrane</keyword>
<dbReference type="EMBL" id="CP144696">
    <property type="protein sequence ID" value="WVZ10370.1"/>
    <property type="molecule type" value="Genomic_DNA"/>
</dbReference>
<accession>A0AAQ3NIH5</accession>
<keyword evidence="3" id="KW-1185">Reference proteome</keyword>
<sequence length="105" mass="12174">MVANSFLLPNISTLPMDNHSLRSSLKCKLIHFVLHIFTFFLLLGQLYEIGNGASVILSLQKCMLIVVYFDIIKWVPNKCSLMIIVVYYYHIKFVKSFSSLFFSLF</sequence>
<evidence type="ECO:0000313" key="2">
    <source>
        <dbReference type="EMBL" id="WVZ10370.1"/>
    </source>
</evidence>
<reference evidence="2 3" key="1">
    <citation type="journal article" date="2023" name="Life. Sci Alliance">
        <title>Evolutionary insights into 3D genome organization and epigenetic landscape of Vigna mungo.</title>
        <authorList>
            <person name="Junaid A."/>
            <person name="Singh B."/>
            <person name="Bhatia S."/>
        </authorList>
    </citation>
    <scope>NUCLEOTIDE SEQUENCE [LARGE SCALE GENOMIC DNA]</scope>
    <source>
        <strain evidence="2">Urdbean</strain>
    </source>
</reference>
<keyword evidence="1" id="KW-0472">Membrane</keyword>
<evidence type="ECO:0000313" key="3">
    <source>
        <dbReference type="Proteomes" id="UP001374535"/>
    </source>
</evidence>